<dbReference type="AlphaFoldDB" id="A0A098DNM7"/>
<feature type="compositionally biased region" description="Low complexity" evidence="1">
    <location>
        <begin position="17"/>
        <end position="29"/>
    </location>
</feature>
<protein>
    <submittedName>
        <fullName evidence="2">Chromosome 4, complete genome</fullName>
    </submittedName>
</protein>
<dbReference type="Proteomes" id="UP000070720">
    <property type="component" value="Chromosome 4"/>
</dbReference>
<dbReference type="EnsemblFungi" id="CEF83465">
    <property type="protein sequence ID" value="CEF83465"/>
    <property type="gene ID" value="FGRRES_20396"/>
</dbReference>
<feature type="region of interest" description="Disordered" evidence="1">
    <location>
        <begin position="1"/>
        <end position="30"/>
    </location>
</feature>
<dbReference type="EMBL" id="HG970335">
    <property type="protein sequence ID" value="CEF83465.1"/>
    <property type="molecule type" value="Genomic_DNA"/>
</dbReference>
<accession>A0A0E0SAK2</accession>
<reference evidence="3" key="4">
    <citation type="submission" date="2017-01" db="UniProtKB">
        <authorList>
            <consortium name="EnsemblFungi"/>
        </authorList>
    </citation>
    <scope>IDENTIFICATION</scope>
    <source>
        <strain evidence="3">PH-1 / ATCC MYA-4620 / FGSC 9075 / NRRL 31084</strain>
    </source>
</reference>
<evidence type="ECO:0000313" key="2">
    <source>
        <dbReference type="EMBL" id="CEF83465.1"/>
    </source>
</evidence>
<name>A0A098DNM7_GIBZE</name>
<gene>
    <name evidence="2" type="ORF">FGRAMPH1_01T27587</name>
</gene>
<organism evidence="2 4">
    <name type="scientific">Gibberella zeae (strain ATCC MYA-4620 / CBS 123657 / FGSC 9075 / NRRL 31084 / PH-1)</name>
    <name type="common">Wheat head blight fungus</name>
    <name type="synonym">Fusarium graminearum</name>
    <dbReference type="NCBI Taxonomy" id="229533"/>
    <lineage>
        <taxon>Eukaryota</taxon>
        <taxon>Fungi</taxon>
        <taxon>Dikarya</taxon>
        <taxon>Ascomycota</taxon>
        <taxon>Pezizomycotina</taxon>
        <taxon>Sordariomycetes</taxon>
        <taxon>Hypocreomycetidae</taxon>
        <taxon>Hypocreales</taxon>
        <taxon>Nectriaceae</taxon>
        <taxon>Fusarium</taxon>
    </lineage>
</organism>
<evidence type="ECO:0000256" key="1">
    <source>
        <dbReference type="SAM" id="MobiDB-lite"/>
    </source>
</evidence>
<reference evidence="3 4" key="2">
    <citation type="journal article" date="2010" name="Nature">
        <title>Comparative genomics reveals mobile pathogenicity chromosomes in Fusarium.</title>
        <authorList>
            <person name="Ma L.J."/>
            <person name="van der Does H.C."/>
            <person name="Borkovich K.A."/>
            <person name="Coleman J.J."/>
            <person name="Daboussi M.J."/>
            <person name="Di Pietro A."/>
            <person name="Dufresne M."/>
            <person name="Freitag M."/>
            <person name="Grabherr M."/>
            <person name="Henrissat B."/>
            <person name="Houterman P.M."/>
            <person name="Kang S."/>
            <person name="Shim W.B."/>
            <person name="Woloshuk C."/>
            <person name="Xie X."/>
            <person name="Xu J.R."/>
            <person name="Antoniw J."/>
            <person name="Baker S.E."/>
            <person name="Bluhm B.H."/>
            <person name="Breakspear A."/>
            <person name="Brown D.W."/>
            <person name="Butchko R.A."/>
            <person name="Chapman S."/>
            <person name="Coulson R."/>
            <person name="Coutinho P.M."/>
            <person name="Danchin E.G."/>
            <person name="Diener A."/>
            <person name="Gale L.R."/>
            <person name="Gardiner D.M."/>
            <person name="Goff S."/>
            <person name="Hammond-Kosack K.E."/>
            <person name="Hilburn K."/>
            <person name="Hua-Van A."/>
            <person name="Jonkers W."/>
            <person name="Kazan K."/>
            <person name="Kodira C.D."/>
            <person name="Koehrsen M."/>
            <person name="Kumar L."/>
            <person name="Lee Y.H."/>
            <person name="Li L."/>
            <person name="Manners J.M."/>
            <person name="Miranda-Saavedra D."/>
            <person name="Mukherjee M."/>
            <person name="Park G."/>
            <person name="Park J."/>
            <person name="Park S.Y."/>
            <person name="Proctor R.H."/>
            <person name="Regev A."/>
            <person name="Ruiz-Roldan M.C."/>
            <person name="Sain D."/>
            <person name="Sakthikumar S."/>
            <person name="Sykes S."/>
            <person name="Schwartz D.C."/>
            <person name="Turgeon B.G."/>
            <person name="Wapinski I."/>
            <person name="Yoder O."/>
            <person name="Young S."/>
            <person name="Zeng Q."/>
            <person name="Zhou S."/>
            <person name="Galagan J."/>
            <person name="Cuomo C.A."/>
            <person name="Kistler H.C."/>
            <person name="Rep M."/>
        </authorList>
    </citation>
    <scope>GENOME REANNOTATION</scope>
    <source>
        <strain evidence="4">ATCC MYA-4620 / CBS 123657 / FGSC 9075 / NRRL 31084 / PH-1</strain>
        <strain evidence="3">PH-1 / ATCC MYA-4620 / FGSC 9075 / NRRL 31084</strain>
    </source>
</reference>
<reference evidence="3 4" key="1">
    <citation type="journal article" date="2007" name="Science">
        <title>The Fusarium graminearum genome reveals a link between localized polymorphism and pathogen specialization.</title>
        <authorList>
            <person name="Cuomo C.A."/>
            <person name="Gueldener U."/>
            <person name="Xu J.-R."/>
            <person name="Trail F."/>
            <person name="Turgeon B.G."/>
            <person name="Di Pietro A."/>
            <person name="Walton J.D."/>
            <person name="Ma L.-J."/>
            <person name="Baker S.E."/>
            <person name="Rep M."/>
            <person name="Adam G."/>
            <person name="Antoniw J."/>
            <person name="Baldwin T."/>
            <person name="Calvo S.E."/>
            <person name="Chang Y.-L."/>
            <person name="DeCaprio D."/>
            <person name="Gale L.R."/>
            <person name="Gnerre S."/>
            <person name="Goswami R.S."/>
            <person name="Hammond-Kosack K."/>
            <person name="Harris L.J."/>
            <person name="Hilburn K."/>
            <person name="Kennell J.C."/>
            <person name="Kroken S."/>
            <person name="Magnuson J.K."/>
            <person name="Mannhaupt G."/>
            <person name="Mauceli E.W."/>
            <person name="Mewes H.-W."/>
            <person name="Mitterbauer R."/>
            <person name="Muehlbauer G."/>
            <person name="Muensterkoetter M."/>
            <person name="Nelson D."/>
            <person name="O'Donnell K."/>
            <person name="Ouellet T."/>
            <person name="Qi W."/>
            <person name="Quesneville H."/>
            <person name="Roncero M.I.G."/>
            <person name="Seong K.-Y."/>
            <person name="Tetko I.V."/>
            <person name="Urban M."/>
            <person name="Waalwijk C."/>
            <person name="Ward T.J."/>
            <person name="Yao J."/>
            <person name="Birren B.W."/>
            <person name="Kistler H.C."/>
        </authorList>
    </citation>
    <scope>NUCLEOTIDE SEQUENCE [LARGE SCALE GENOMIC DNA]</scope>
    <source>
        <strain evidence="4">ATCC MYA-4620 / CBS 123657 / FGSC 9075 / NRRL 31084 / PH-1</strain>
        <strain evidence="3">PH-1 / ATCC MYA-4620 / FGSC 9075 / NRRL 31084</strain>
    </source>
</reference>
<keyword evidence="4" id="KW-1185">Reference proteome</keyword>
<accession>A0A098DNM7</accession>
<proteinExistence type="predicted"/>
<evidence type="ECO:0000313" key="4">
    <source>
        <dbReference type="Proteomes" id="UP000070720"/>
    </source>
</evidence>
<dbReference type="VEuPathDB" id="FungiDB:FGRAMPH1_01G27587"/>
<dbReference type="InParanoid" id="A0A098DNM7"/>
<sequence>MKAAIDYGRIGDLGGKATTSPTPTTTTASVGQCWDDEGAEAVPVSVLVWAKASVNDAVTAAQGDDG</sequence>
<reference evidence="2 4" key="3">
    <citation type="journal article" date="2015" name="BMC Genomics">
        <title>The completed genome sequence of the pathogenic ascomycete fungus Fusarium graminearum.</title>
        <authorList>
            <person name="King R."/>
            <person name="Urban M."/>
            <person name="Hammond-Kosack M.C."/>
            <person name="Hassani-Pak K."/>
            <person name="Hammond-Kosack K.E."/>
        </authorList>
    </citation>
    <scope>NUCLEOTIDE SEQUENCE [LARGE SCALE GENOMIC DNA]</scope>
    <source>
        <strain evidence="4">ATCC MYA-4620 / CBS 123657 / FGSC 9075 / NRRL 31084 / PH-1</strain>
        <strain evidence="2">PH-1</strain>
    </source>
</reference>
<evidence type="ECO:0000313" key="3">
    <source>
        <dbReference type="EnsemblFungi" id="CEF83465"/>
    </source>
</evidence>